<dbReference type="PANTHER" id="PTHR42879:SF2">
    <property type="entry name" value="3-OXOACYL-[ACYL-CARRIER-PROTEIN] REDUCTASE FABG"/>
    <property type="match status" value="1"/>
</dbReference>
<dbReference type="PATRIC" id="fig|135735.6.peg.3305"/>
<evidence type="ECO:0000313" key="3">
    <source>
        <dbReference type="EMBL" id="AKO93367.1"/>
    </source>
</evidence>
<dbReference type="FunFam" id="3.40.50.720:FF:000084">
    <property type="entry name" value="Short-chain dehydrogenase reductase"/>
    <property type="match status" value="1"/>
</dbReference>
<evidence type="ECO:0000313" key="4">
    <source>
        <dbReference type="Proteomes" id="UP000036202"/>
    </source>
</evidence>
<dbReference type="InterPro" id="IPR036291">
    <property type="entry name" value="NAD(P)-bd_dom_sf"/>
</dbReference>
<dbReference type="PANTHER" id="PTHR42879">
    <property type="entry name" value="3-OXOACYL-(ACYL-CARRIER-PROTEIN) REDUCTASE"/>
    <property type="match status" value="1"/>
</dbReference>
<dbReference type="GO" id="GO:0008206">
    <property type="term" value="P:bile acid metabolic process"/>
    <property type="evidence" value="ECO:0007669"/>
    <property type="project" value="UniProtKB-ARBA"/>
</dbReference>
<dbReference type="AlphaFoldDB" id="A0A1X7DK38"/>
<gene>
    <name evidence="3" type="ORF">BEH_15590</name>
</gene>
<dbReference type="InterPro" id="IPR002347">
    <property type="entry name" value="SDR_fam"/>
</dbReference>
<dbReference type="KEGG" id="beo:BEH_15590"/>
<keyword evidence="2" id="KW-0560">Oxidoreductase</keyword>
<protein>
    <submittedName>
        <fullName evidence="3">Short-chain dehydrogenase</fullName>
    </submittedName>
</protein>
<dbReference type="Proteomes" id="UP000036202">
    <property type="component" value="Chromosome"/>
</dbReference>
<keyword evidence="4" id="KW-1185">Reference proteome</keyword>
<evidence type="ECO:0000256" key="1">
    <source>
        <dbReference type="ARBA" id="ARBA00006484"/>
    </source>
</evidence>
<accession>A0A0H4KGU7</accession>
<reference evidence="3 4" key="1">
    <citation type="journal article" date="2015" name="PLoS ONE">
        <title>Genome Sequence of Bacillus endophyticus and Analysis of Its Companion Mechanism in the Ketogulonigenium vulgare-Bacillus Strain Consortium.</title>
        <authorList>
            <person name="Jia N."/>
            <person name="Du J."/>
            <person name="Ding M.Z."/>
            <person name="Gao F."/>
            <person name="Yuan Y.J."/>
        </authorList>
    </citation>
    <scope>NUCLEOTIDE SEQUENCE [LARGE SCALE GENOMIC DNA]</scope>
    <source>
        <strain evidence="3 4">Hbe603</strain>
    </source>
</reference>
<name>A0A1X7DK38_9BACI</name>
<reference evidence="4" key="2">
    <citation type="submission" date="2015-06" db="EMBL/GenBank/DDBJ databases">
        <title>Genome Sequence of Bacillus endophyticus and Analysis of its Companion Mechanism in the Ketogulonigenium vulgare-Bacillus strain Consortium.</title>
        <authorList>
            <person name="Jia N."/>
            <person name="Du J."/>
            <person name="Ding M.-Z."/>
            <person name="Gao F."/>
            <person name="Yuan Y.-J."/>
        </authorList>
    </citation>
    <scope>NUCLEOTIDE SEQUENCE [LARGE SCALE GENOMIC DNA]</scope>
    <source>
        <strain evidence="4">Hbe603</strain>
    </source>
</reference>
<dbReference type="PRINTS" id="PR00080">
    <property type="entry name" value="SDRFAMILY"/>
</dbReference>
<sequence length="248" mass="26535">MNNKVAIVTGSSRGIGAETAKLLAQRGAKVVVNYARSATAAEEVVASIQKKGGQAIAIQADARNMEQMSQLVEETVKAYGTVDILVHNAGMSFPKKTFEDMEWEEFIQKTNDELQAAFVSTKAVLPYMKKQQYGKLVYVSSGLSNHPAPSFIAHGTSKGGLNSFVRYIAQEVGKQGITANVISPGLVETDATADLPQGFKQQQESFLPLGRLGRPEDIAKAIAFYASDDSSYITGSYTPVSGGGEMNS</sequence>
<dbReference type="RefSeq" id="WP_040060919.1">
    <property type="nucleotide sequence ID" value="NZ_CP011974.1"/>
</dbReference>
<dbReference type="InterPro" id="IPR050259">
    <property type="entry name" value="SDR"/>
</dbReference>
<dbReference type="EMBL" id="CP011974">
    <property type="protein sequence ID" value="AKO93367.1"/>
    <property type="molecule type" value="Genomic_DNA"/>
</dbReference>
<dbReference type="GO" id="GO:0016491">
    <property type="term" value="F:oxidoreductase activity"/>
    <property type="evidence" value="ECO:0007669"/>
    <property type="project" value="UniProtKB-KW"/>
</dbReference>
<dbReference type="GeneID" id="93700777"/>
<organism evidence="3 4">
    <name type="scientific">Priestia filamentosa</name>
    <dbReference type="NCBI Taxonomy" id="1402861"/>
    <lineage>
        <taxon>Bacteria</taxon>
        <taxon>Bacillati</taxon>
        <taxon>Bacillota</taxon>
        <taxon>Bacilli</taxon>
        <taxon>Bacillales</taxon>
        <taxon>Bacillaceae</taxon>
        <taxon>Priestia</taxon>
    </lineage>
</organism>
<dbReference type="Gene3D" id="3.40.50.720">
    <property type="entry name" value="NAD(P)-binding Rossmann-like Domain"/>
    <property type="match status" value="1"/>
</dbReference>
<evidence type="ECO:0000256" key="2">
    <source>
        <dbReference type="ARBA" id="ARBA00023002"/>
    </source>
</evidence>
<comment type="similarity">
    <text evidence="1">Belongs to the short-chain dehydrogenases/reductases (SDR) family.</text>
</comment>
<accession>A0A1X7DK38</accession>
<dbReference type="PRINTS" id="PR00081">
    <property type="entry name" value="GDHRDH"/>
</dbReference>
<dbReference type="OrthoDB" id="9803333at2"/>
<dbReference type="Pfam" id="PF13561">
    <property type="entry name" value="adh_short_C2"/>
    <property type="match status" value="1"/>
</dbReference>
<dbReference type="SUPFAM" id="SSF51735">
    <property type="entry name" value="NAD(P)-binding Rossmann-fold domains"/>
    <property type="match status" value="1"/>
</dbReference>
<proteinExistence type="inferred from homology"/>